<evidence type="ECO:0000313" key="2">
    <source>
        <dbReference type="EMBL" id="QQV74870.1"/>
    </source>
</evidence>
<evidence type="ECO:0000313" key="3">
    <source>
        <dbReference type="Proteomes" id="UP000595296"/>
    </source>
</evidence>
<dbReference type="InterPro" id="IPR036597">
    <property type="entry name" value="Fido-like_dom_sf"/>
</dbReference>
<dbReference type="Proteomes" id="UP000595296">
    <property type="component" value="Chromosome"/>
</dbReference>
<dbReference type="PROSITE" id="PS51459">
    <property type="entry name" value="FIDO"/>
    <property type="match status" value="1"/>
</dbReference>
<dbReference type="Gene3D" id="1.10.3290.10">
    <property type="entry name" value="Fido-like domain"/>
    <property type="match status" value="1"/>
</dbReference>
<gene>
    <name evidence="2" type="ORF">H6P87_00412</name>
</gene>
<protein>
    <recommendedName>
        <fullName evidence="1">Fido domain-containing protein</fullName>
    </recommendedName>
</protein>
<dbReference type="RefSeq" id="WP_202069843.1">
    <property type="nucleotide sequence ID" value="NZ_CP060138.2"/>
</dbReference>
<evidence type="ECO:0000259" key="1">
    <source>
        <dbReference type="PROSITE" id="PS51459"/>
    </source>
</evidence>
<keyword evidence="3" id="KW-1185">Reference proteome</keyword>
<dbReference type="SUPFAM" id="SSF140931">
    <property type="entry name" value="Fic-like"/>
    <property type="match status" value="1"/>
</dbReference>
<feature type="domain" description="Fido" evidence="1">
    <location>
        <begin position="114"/>
        <end position="272"/>
    </location>
</feature>
<name>A0A9E6MGZ1_9RICK</name>
<dbReference type="PANTHER" id="PTHR13504:SF38">
    <property type="entry name" value="FIDO DOMAIN-CONTAINING PROTEIN"/>
    <property type="match status" value="1"/>
</dbReference>
<accession>A0A9E6MGZ1</accession>
<proteinExistence type="predicted"/>
<dbReference type="Pfam" id="PF02661">
    <property type="entry name" value="Fic"/>
    <property type="match status" value="1"/>
</dbReference>
<dbReference type="InterPro" id="IPR003812">
    <property type="entry name" value="Fido"/>
</dbReference>
<organism evidence="2 3">
    <name type="scientific">Rickettsia tillamookensis</name>
    <dbReference type="NCBI Taxonomy" id="2761623"/>
    <lineage>
        <taxon>Bacteria</taxon>
        <taxon>Pseudomonadati</taxon>
        <taxon>Pseudomonadota</taxon>
        <taxon>Alphaproteobacteria</taxon>
        <taxon>Rickettsiales</taxon>
        <taxon>Rickettsiaceae</taxon>
        <taxon>Rickettsieae</taxon>
        <taxon>Rickettsia</taxon>
        <taxon>spotted fever group</taxon>
    </lineage>
</organism>
<sequence length="358" mass="42260">MSLQNFRIHKRLRLNPEIVEEIYTIISEIEGVKNSWQITKQLLPQTLDRLTRSVIITSTGSSNRIEGNKLTDDQVENLYRNLNVRKFKTRDEQEIAGYLQCLELIFDNYKEIHITESFILKLHSDMLVYSDKDMYHKGNYKFASNRVEAKDYDGNVVGVIFEPTPPYLVKKEIQELIDWYNLAVNDKSKHSLILIANFIFEYLAIHPFQDGNGQTSRLLTNLLLLKHGYLFTQIVSHERIIEENKIDYYKTLNKTQRSWKTELEDITDWLKFFLNVVKLQTIKALQIIKEDNIEYLLSEKQLAVWNWINKESKEFSRKDAVDATGFPKRTIESIIKKLVDFKRLERIGQGKATRYKLK</sequence>
<dbReference type="InterPro" id="IPR036388">
    <property type="entry name" value="WH-like_DNA-bd_sf"/>
</dbReference>
<dbReference type="EMBL" id="CP060138">
    <property type="protein sequence ID" value="QQV74870.1"/>
    <property type="molecule type" value="Genomic_DNA"/>
</dbReference>
<dbReference type="InterPro" id="IPR040198">
    <property type="entry name" value="Fido_containing"/>
</dbReference>
<reference evidence="2 3" key="1">
    <citation type="journal article" date="2021" name="Int. J. Syst. Evol. Microbiol.">
        <title>Characterization of a novel transitional group Rickettsia species (Rickettsia tillamookensis sp. nov.) from the western black-legged tick, Ixodes pacificus.</title>
        <authorList>
            <person name="Gauthier D.T."/>
            <person name="Karpathy S.E."/>
            <person name="Grizzard S.L."/>
            <person name="Batra D."/>
            <person name="Rowe L.A."/>
            <person name="Paddock C.D."/>
        </authorList>
    </citation>
    <scope>NUCLEOTIDE SEQUENCE [LARGE SCALE GENOMIC DNA]</scope>
    <source>
        <strain evidence="2 3">Tillamook 23</strain>
    </source>
</reference>
<dbReference type="Gene3D" id="1.10.10.10">
    <property type="entry name" value="Winged helix-like DNA-binding domain superfamily/Winged helix DNA-binding domain"/>
    <property type="match status" value="1"/>
</dbReference>
<dbReference type="PANTHER" id="PTHR13504">
    <property type="entry name" value="FIDO DOMAIN-CONTAINING PROTEIN DDB_G0283145"/>
    <property type="match status" value="1"/>
</dbReference>